<evidence type="ECO:0000313" key="2">
    <source>
        <dbReference type="EMBL" id="KAL0945785.1"/>
    </source>
</evidence>
<name>A0ABR3IR66_9AGAR</name>
<keyword evidence="3" id="KW-1185">Reference proteome</keyword>
<feature type="region of interest" description="Disordered" evidence="1">
    <location>
        <begin position="27"/>
        <end position="171"/>
    </location>
</feature>
<comment type="caution">
    <text evidence="2">The sequence shown here is derived from an EMBL/GenBank/DDBJ whole genome shotgun (WGS) entry which is preliminary data.</text>
</comment>
<feature type="compositionally biased region" description="Basic and acidic residues" evidence="1">
    <location>
        <begin position="151"/>
        <end position="162"/>
    </location>
</feature>
<gene>
    <name evidence="2" type="ORF">HGRIS_012073</name>
</gene>
<dbReference type="EMBL" id="JASNQZ010000015">
    <property type="protein sequence ID" value="KAL0945785.1"/>
    <property type="molecule type" value="Genomic_DNA"/>
</dbReference>
<sequence>MQASTSGVLSTPIDFEYLLLRELERSQTSGYDEGSDDELEPAPHSSSDCSIAGCPVHDEADLTDFDHEPLSDSHGSPSSQCISEDCPLRDTSPLTDLDESNDESKPHVNSTTPSATQSDHTKQRKSRRRKQRKQKKPIPLTGVSPKKRRHNNNEKKKAYKKDLRLRKRQAKQAARASVLKAVVDVRRARATVEELEQWERDREQRWFDGLDMLEKYN</sequence>
<evidence type="ECO:0000313" key="3">
    <source>
        <dbReference type="Proteomes" id="UP001556367"/>
    </source>
</evidence>
<dbReference type="Proteomes" id="UP001556367">
    <property type="component" value="Unassembled WGS sequence"/>
</dbReference>
<protein>
    <recommendedName>
        <fullName evidence="4">BZIP domain-containing protein</fullName>
    </recommendedName>
</protein>
<feature type="compositionally biased region" description="Basic residues" evidence="1">
    <location>
        <begin position="122"/>
        <end position="136"/>
    </location>
</feature>
<evidence type="ECO:0008006" key="4">
    <source>
        <dbReference type="Google" id="ProtNLM"/>
    </source>
</evidence>
<accession>A0ABR3IR66</accession>
<evidence type="ECO:0000256" key="1">
    <source>
        <dbReference type="SAM" id="MobiDB-lite"/>
    </source>
</evidence>
<feature type="compositionally biased region" description="Polar residues" evidence="1">
    <location>
        <begin position="107"/>
        <end position="118"/>
    </location>
</feature>
<feature type="compositionally biased region" description="Basic and acidic residues" evidence="1">
    <location>
        <begin position="56"/>
        <end position="71"/>
    </location>
</feature>
<organism evidence="2 3">
    <name type="scientific">Hohenbuehelia grisea</name>
    <dbReference type="NCBI Taxonomy" id="104357"/>
    <lineage>
        <taxon>Eukaryota</taxon>
        <taxon>Fungi</taxon>
        <taxon>Dikarya</taxon>
        <taxon>Basidiomycota</taxon>
        <taxon>Agaricomycotina</taxon>
        <taxon>Agaricomycetes</taxon>
        <taxon>Agaricomycetidae</taxon>
        <taxon>Agaricales</taxon>
        <taxon>Pleurotineae</taxon>
        <taxon>Pleurotaceae</taxon>
        <taxon>Hohenbuehelia</taxon>
    </lineage>
</organism>
<proteinExistence type="predicted"/>
<reference evidence="3" key="1">
    <citation type="submission" date="2024-06" db="EMBL/GenBank/DDBJ databases">
        <title>Multi-omics analyses provide insights into the biosynthesis of the anticancer antibiotic pleurotin in Hohenbuehelia grisea.</title>
        <authorList>
            <person name="Weaver J.A."/>
            <person name="Alberti F."/>
        </authorList>
    </citation>
    <scope>NUCLEOTIDE SEQUENCE [LARGE SCALE GENOMIC DNA]</scope>
    <source>
        <strain evidence="3">T-177</strain>
    </source>
</reference>
<feature type="compositionally biased region" description="Polar residues" evidence="1">
    <location>
        <begin position="73"/>
        <end position="82"/>
    </location>
</feature>